<dbReference type="Proteomes" id="UP000229247">
    <property type="component" value="Unassembled WGS sequence"/>
</dbReference>
<reference evidence="3" key="1">
    <citation type="submission" date="2017-09" db="EMBL/GenBank/DDBJ databases">
        <title>Depth-based differentiation of microbial function through sediment-hosted aquifers and enrichment of novel symbionts in the deep terrestrial subsurface.</title>
        <authorList>
            <person name="Probst A.J."/>
            <person name="Ladd B."/>
            <person name="Jarett J.K."/>
            <person name="Geller-Mcgrath D.E."/>
            <person name="Sieber C.M.K."/>
            <person name="Emerson J.B."/>
            <person name="Anantharaman K."/>
            <person name="Thomas B.C."/>
            <person name="Malmstrom R."/>
            <person name="Stieglmeier M."/>
            <person name="Klingl A."/>
            <person name="Woyke T."/>
            <person name="Ryan C.M."/>
            <person name="Banfield J.F."/>
        </authorList>
    </citation>
    <scope>NUCLEOTIDE SEQUENCE [LARGE SCALE GENOMIC DNA]</scope>
</reference>
<keyword evidence="1" id="KW-0812">Transmembrane</keyword>
<dbReference type="EMBL" id="PEUE01000043">
    <property type="protein sequence ID" value="PIV38488.1"/>
    <property type="molecule type" value="Genomic_DNA"/>
</dbReference>
<evidence type="ECO:0000313" key="2">
    <source>
        <dbReference type="EMBL" id="PIV38488.1"/>
    </source>
</evidence>
<sequence>MFFTSKSGKIKTGKNLLMTLKTYLWLIALASFVALGCFLGILWCFSPQNANPTILILLFLSLFLAMCGFFSLFGFYWRRKRNKTKPAEHFLGTSFREGTLLSLLLIGFLLMQLGGVFYWWTSSIFLIIVVAIEIAFLQQE</sequence>
<feature type="transmembrane region" description="Helical" evidence="1">
    <location>
        <begin position="54"/>
        <end position="77"/>
    </location>
</feature>
<dbReference type="AlphaFoldDB" id="A0A2M7D632"/>
<evidence type="ECO:0000313" key="3">
    <source>
        <dbReference type="Proteomes" id="UP000229247"/>
    </source>
</evidence>
<proteinExistence type="predicted"/>
<keyword evidence="1" id="KW-1133">Transmembrane helix</keyword>
<protein>
    <submittedName>
        <fullName evidence="2">Uncharacterized protein</fullName>
    </submittedName>
</protein>
<name>A0A2M7D632_9BACT</name>
<evidence type="ECO:0000256" key="1">
    <source>
        <dbReference type="SAM" id="Phobius"/>
    </source>
</evidence>
<accession>A0A2M7D632</accession>
<organism evidence="2 3">
    <name type="scientific">Candidatus Portnoybacteria bacterium CG02_land_8_20_14_3_00_45_8</name>
    <dbReference type="NCBI Taxonomy" id="1974807"/>
    <lineage>
        <taxon>Bacteria</taxon>
        <taxon>Candidatus Portnoyibacteriota</taxon>
    </lineage>
</organism>
<comment type="caution">
    <text evidence="2">The sequence shown here is derived from an EMBL/GenBank/DDBJ whole genome shotgun (WGS) entry which is preliminary data.</text>
</comment>
<feature type="transmembrane region" description="Helical" evidence="1">
    <location>
        <begin position="117"/>
        <end position="137"/>
    </location>
</feature>
<gene>
    <name evidence="2" type="ORF">COS30_01835</name>
</gene>
<feature type="transmembrane region" description="Helical" evidence="1">
    <location>
        <begin position="89"/>
        <end position="111"/>
    </location>
</feature>
<keyword evidence="1" id="KW-0472">Membrane</keyword>
<feature type="transmembrane region" description="Helical" evidence="1">
    <location>
        <begin position="20"/>
        <end position="42"/>
    </location>
</feature>